<dbReference type="InterPro" id="IPR000924">
    <property type="entry name" value="Glu/Gln-tRNA-synth"/>
</dbReference>
<dbReference type="GO" id="GO:0005524">
    <property type="term" value="F:ATP binding"/>
    <property type="evidence" value="ECO:0007669"/>
    <property type="project" value="UniProtKB-UniRule"/>
</dbReference>
<dbReference type="Gene3D" id="3.40.50.620">
    <property type="entry name" value="HUPs"/>
    <property type="match status" value="1"/>
</dbReference>
<dbReference type="AlphaFoldDB" id="A0A7I8D444"/>
<keyword evidence="11" id="KW-1185">Reference proteome</keyword>
<gene>
    <name evidence="7 10" type="primary">gltX</name>
    <name evidence="10" type="ORF">C12CBH8_21660</name>
</gene>
<feature type="domain" description="Aminoacyl-tRNA synthetase class I anticodon-binding" evidence="9">
    <location>
        <begin position="506"/>
        <end position="544"/>
    </location>
</feature>
<dbReference type="SUPFAM" id="SSF48163">
    <property type="entry name" value="An anticodon-binding domain of class I aminoacyl-tRNA synthetases"/>
    <property type="match status" value="1"/>
</dbReference>
<dbReference type="Pfam" id="PF00749">
    <property type="entry name" value="tRNA-synt_1c"/>
    <property type="match status" value="1"/>
</dbReference>
<dbReference type="Pfam" id="PF19269">
    <property type="entry name" value="Anticodon_2"/>
    <property type="match status" value="1"/>
</dbReference>
<comment type="similarity">
    <text evidence="1 7">Belongs to the class-I aminoacyl-tRNA synthetase family. Glutamate--tRNA ligase type 1 subfamily.</text>
</comment>
<dbReference type="GO" id="GO:0004818">
    <property type="term" value="F:glutamate-tRNA ligase activity"/>
    <property type="evidence" value="ECO:0007669"/>
    <property type="project" value="UniProtKB-UniRule"/>
</dbReference>
<proteinExistence type="inferred from homology"/>
<dbReference type="InterPro" id="IPR049940">
    <property type="entry name" value="GluQ/Sye"/>
</dbReference>
<dbReference type="PANTHER" id="PTHR43311">
    <property type="entry name" value="GLUTAMATE--TRNA LIGASE"/>
    <property type="match status" value="1"/>
</dbReference>
<evidence type="ECO:0000259" key="9">
    <source>
        <dbReference type="Pfam" id="PF19269"/>
    </source>
</evidence>
<protein>
    <recommendedName>
        <fullName evidence="7">Glutamate--tRNA ligase</fullName>
        <ecNumber evidence="7">6.1.1.17</ecNumber>
    </recommendedName>
    <alternativeName>
        <fullName evidence="7">Glutamyl-tRNA synthetase</fullName>
        <shortName evidence="7">GluRS</shortName>
    </alternativeName>
</protein>
<comment type="function">
    <text evidence="7">Catalyzes the attachment of glutamate to tRNA(Glu) in a two-step reaction: glutamate is first activated by ATP to form Glu-AMP and then transferred to the acceptor end of tRNA(Glu).</text>
</comment>
<dbReference type="InterPro" id="IPR020058">
    <property type="entry name" value="Glu/Gln-tRNA-synth_Ib_cat-dom"/>
</dbReference>
<feature type="short sequence motif" description="'HIGH' region" evidence="7">
    <location>
        <begin position="42"/>
        <end position="52"/>
    </location>
</feature>
<dbReference type="PROSITE" id="PS00178">
    <property type="entry name" value="AA_TRNA_LIGASE_I"/>
    <property type="match status" value="1"/>
</dbReference>
<keyword evidence="3 7" id="KW-0547">Nucleotide-binding</keyword>
<dbReference type="Proteomes" id="UP000593890">
    <property type="component" value="Chromosome"/>
</dbReference>
<accession>A0A7I8D444</accession>
<dbReference type="InterPro" id="IPR008925">
    <property type="entry name" value="aa_tRNA-synth_I_cd-bd_sf"/>
</dbReference>
<evidence type="ECO:0000259" key="8">
    <source>
        <dbReference type="Pfam" id="PF00749"/>
    </source>
</evidence>
<keyword evidence="4 7" id="KW-0067">ATP-binding</keyword>
<evidence type="ECO:0000313" key="11">
    <source>
        <dbReference type="Proteomes" id="UP000593890"/>
    </source>
</evidence>
<dbReference type="EMBL" id="AP023321">
    <property type="protein sequence ID" value="BCI61527.1"/>
    <property type="molecule type" value="Genomic_DNA"/>
</dbReference>
<evidence type="ECO:0000256" key="2">
    <source>
        <dbReference type="ARBA" id="ARBA00022598"/>
    </source>
</evidence>
<name>A0A7I8D444_9FIRM</name>
<organism evidence="10 11">
    <name type="scientific">Solibaculum mannosilyticum</name>
    <dbReference type="NCBI Taxonomy" id="2780922"/>
    <lineage>
        <taxon>Bacteria</taxon>
        <taxon>Bacillati</taxon>
        <taxon>Bacillota</taxon>
        <taxon>Clostridia</taxon>
        <taxon>Eubacteriales</taxon>
        <taxon>Oscillospiraceae</taxon>
        <taxon>Solibaculum</taxon>
    </lineage>
</organism>
<comment type="subunit">
    <text evidence="7">Monomer.</text>
</comment>
<evidence type="ECO:0000256" key="4">
    <source>
        <dbReference type="ARBA" id="ARBA00022840"/>
    </source>
</evidence>
<dbReference type="InterPro" id="IPR001412">
    <property type="entry name" value="aa-tRNA-synth_I_CS"/>
</dbReference>
<evidence type="ECO:0000256" key="3">
    <source>
        <dbReference type="ARBA" id="ARBA00022741"/>
    </source>
</evidence>
<dbReference type="InterPro" id="IPR004527">
    <property type="entry name" value="Glu-tRNA-ligase_bac/mito"/>
</dbReference>
<dbReference type="RefSeq" id="WP_215533248.1">
    <property type="nucleotide sequence ID" value="NZ_AP023321.1"/>
</dbReference>
<comment type="caution">
    <text evidence="7">Lacks conserved residue(s) required for the propagation of feature annotation.</text>
</comment>
<comment type="subcellular location">
    <subcellularLocation>
        <location evidence="7">Cytoplasm</location>
    </subcellularLocation>
</comment>
<evidence type="ECO:0000256" key="6">
    <source>
        <dbReference type="ARBA" id="ARBA00023146"/>
    </source>
</evidence>
<feature type="domain" description="Glutamyl/glutaminyl-tRNA synthetase class Ib catalytic" evidence="8">
    <location>
        <begin position="37"/>
        <end position="364"/>
    </location>
</feature>
<dbReference type="HAMAP" id="MF_00022">
    <property type="entry name" value="Glu_tRNA_synth_type1"/>
    <property type="match status" value="1"/>
</dbReference>
<dbReference type="GO" id="GO:0006424">
    <property type="term" value="P:glutamyl-tRNA aminoacylation"/>
    <property type="evidence" value="ECO:0007669"/>
    <property type="project" value="UniProtKB-UniRule"/>
</dbReference>
<dbReference type="InterPro" id="IPR020751">
    <property type="entry name" value="aa-tRNA-synth_I_codon-bd_sub2"/>
</dbReference>
<evidence type="ECO:0000313" key="10">
    <source>
        <dbReference type="EMBL" id="BCI61527.1"/>
    </source>
</evidence>
<dbReference type="KEGG" id="sman:C12CBH8_21660"/>
<dbReference type="SUPFAM" id="SSF52374">
    <property type="entry name" value="Nucleotidylyl transferase"/>
    <property type="match status" value="1"/>
</dbReference>
<evidence type="ECO:0000256" key="5">
    <source>
        <dbReference type="ARBA" id="ARBA00022917"/>
    </source>
</evidence>
<dbReference type="GO" id="GO:0005829">
    <property type="term" value="C:cytosol"/>
    <property type="evidence" value="ECO:0007669"/>
    <property type="project" value="TreeGrafter"/>
</dbReference>
<feature type="binding site" evidence="7">
    <location>
        <position position="296"/>
    </location>
    <ligand>
        <name>ATP</name>
        <dbReference type="ChEBI" id="CHEBI:30616"/>
    </ligand>
</feature>
<dbReference type="InterPro" id="IPR045462">
    <property type="entry name" value="aa-tRNA-synth_I_cd-bd"/>
</dbReference>
<evidence type="ECO:0000256" key="7">
    <source>
        <dbReference type="HAMAP-Rule" id="MF_00022"/>
    </source>
</evidence>
<dbReference type="InterPro" id="IPR014729">
    <property type="entry name" value="Rossmann-like_a/b/a_fold"/>
</dbReference>
<comment type="catalytic activity">
    <reaction evidence="7">
        <text>tRNA(Glu) + L-glutamate + ATP = L-glutamyl-tRNA(Glu) + AMP + diphosphate</text>
        <dbReference type="Rhea" id="RHEA:23540"/>
        <dbReference type="Rhea" id="RHEA-COMP:9663"/>
        <dbReference type="Rhea" id="RHEA-COMP:9680"/>
        <dbReference type="ChEBI" id="CHEBI:29985"/>
        <dbReference type="ChEBI" id="CHEBI:30616"/>
        <dbReference type="ChEBI" id="CHEBI:33019"/>
        <dbReference type="ChEBI" id="CHEBI:78442"/>
        <dbReference type="ChEBI" id="CHEBI:78520"/>
        <dbReference type="ChEBI" id="CHEBI:456215"/>
        <dbReference type="EC" id="6.1.1.17"/>
    </reaction>
</comment>
<dbReference type="EC" id="6.1.1.17" evidence="7"/>
<keyword evidence="5 7" id="KW-0648">Protein biosynthesis</keyword>
<keyword evidence="7" id="KW-0963">Cytoplasm</keyword>
<reference evidence="11" key="1">
    <citation type="submission" date="2020-07" db="EMBL/GenBank/DDBJ databases">
        <title>Complete genome sequencing of Clostridia bacterium strain 12CBH8.</title>
        <authorList>
            <person name="Sakamoto M."/>
            <person name="Murakami T."/>
            <person name="Mori H."/>
        </authorList>
    </citation>
    <scope>NUCLEOTIDE SEQUENCE [LARGE SCALE GENOMIC DNA]</scope>
    <source>
        <strain evidence="11">12CBH8</strain>
    </source>
</reference>
<keyword evidence="2 7" id="KW-0436">Ligase</keyword>
<evidence type="ECO:0000256" key="1">
    <source>
        <dbReference type="ARBA" id="ARBA00007894"/>
    </source>
</evidence>
<dbReference type="GO" id="GO:0000049">
    <property type="term" value="F:tRNA binding"/>
    <property type="evidence" value="ECO:0007669"/>
    <property type="project" value="InterPro"/>
</dbReference>
<dbReference type="PRINTS" id="PR00987">
    <property type="entry name" value="TRNASYNTHGLU"/>
</dbReference>
<feature type="short sequence motif" description="'KMSKS' region" evidence="7">
    <location>
        <begin position="293"/>
        <end position="297"/>
    </location>
</feature>
<sequence>MSEYQEMADLLLPDVTETPEQVLARYPRRELPNGARVTRFAPSPTGFLHIGGLFTAMVNRLVSKPDGVCFLRIEDTDKKREVADGVTGIIQGLSGFGIHFDEGRTGPDSEAGDYGPYLQSARRMIYRTFVKSLLAQGKAYPCFCTEEELSALREKQEAQKLTPGYYGEWAVYRDITLDQVKQNLSEGKPFVIRLKSPGSMERRVSFKDGVKGKIEMPENIQDVVILKQDGIPTYHFAHVVDDYLMGTTHVIRGDEWISSTPIHLQLFYMLGLKAPNYAHVSPIMKEEDGGKRKLSKRKDPEASVEYYREQGVPAQSVMEYLMTIANSNFEDWRRQNARTPISEFPFKLNKMSASGALFDLKKLQDVSKNVISLMPASEVYDLAADWAKQYDGELFTLLSRDPQYATAIFDIDRTPVKPRKDIGKWSDVRDYVSYFYDELWDGQYDLPQNVTPADAAAIVKAYREAFRPEDDRDAWFGGLKDLCEPLGFAREVKVYKKDPSSYKGHVGDVSGIIRVAVTGRRNTPDLHSILALLGKERVLARLDRFQKAMEAMK</sequence>
<keyword evidence="6 7" id="KW-0030">Aminoacyl-tRNA synthetase</keyword>
<dbReference type="NCBIfam" id="TIGR00464">
    <property type="entry name" value="gltX_bact"/>
    <property type="match status" value="1"/>
</dbReference>
<dbReference type="PANTHER" id="PTHR43311:SF2">
    <property type="entry name" value="GLUTAMATE--TRNA LIGASE, MITOCHONDRIAL-RELATED"/>
    <property type="match status" value="1"/>
</dbReference>
<dbReference type="Gene3D" id="1.10.10.350">
    <property type="match status" value="1"/>
</dbReference>